<evidence type="ECO:0000313" key="2">
    <source>
        <dbReference type="EMBL" id="RDX56498.1"/>
    </source>
</evidence>
<dbReference type="EMBL" id="KZ857380">
    <property type="protein sequence ID" value="RDX56498.1"/>
    <property type="molecule type" value="Genomic_DNA"/>
</dbReference>
<keyword evidence="3" id="KW-1185">Reference proteome</keyword>
<organism evidence="2 3">
    <name type="scientific">Lentinus brumalis</name>
    <dbReference type="NCBI Taxonomy" id="2498619"/>
    <lineage>
        <taxon>Eukaryota</taxon>
        <taxon>Fungi</taxon>
        <taxon>Dikarya</taxon>
        <taxon>Basidiomycota</taxon>
        <taxon>Agaricomycotina</taxon>
        <taxon>Agaricomycetes</taxon>
        <taxon>Polyporales</taxon>
        <taxon>Polyporaceae</taxon>
        <taxon>Lentinus</taxon>
    </lineage>
</organism>
<evidence type="ECO:0000313" key="3">
    <source>
        <dbReference type="Proteomes" id="UP000256964"/>
    </source>
</evidence>
<evidence type="ECO:0000256" key="1">
    <source>
        <dbReference type="SAM" id="MobiDB-lite"/>
    </source>
</evidence>
<accession>A0A371DVJ5</accession>
<dbReference type="OrthoDB" id="2757528at2759"/>
<feature type="region of interest" description="Disordered" evidence="1">
    <location>
        <begin position="64"/>
        <end position="96"/>
    </location>
</feature>
<proteinExistence type="predicted"/>
<gene>
    <name evidence="2" type="ORF">OH76DRAFT_1395616</name>
</gene>
<sequence length="140" mass="15312">MCSVADQRSVLFHLMFLDKLTTTGTGGSGFTVCLPSCIPHATCLRWTGTAIHVVGRAFPSCGGPIPSRHAPQPYPPSAWTNPDPLPQFTPVTGSYRPPYQLPRLIAQVQQRSSPANDISRPRTADPYGVSSSRYTHHRQQ</sequence>
<feature type="region of interest" description="Disordered" evidence="1">
    <location>
        <begin position="108"/>
        <end position="140"/>
    </location>
</feature>
<dbReference type="AlphaFoldDB" id="A0A371DVJ5"/>
<protein>
    <submittedName>
        <fullName evidence="2">Uncharacterized protein</fullName>
    </submittedName>
</protein>
<dbReference type="Proteomes" id="UP000256964">
    <property type="component" value="Unassembled WGS sequence"/>
</dbReference>
<name>A0A371DVJ5_9APHY</name>
<reference evidence="2 3" key="1">
    <citation type="journal article" date="2018" name="Biotechnol. Biofuels">
        <title>Integrative visual omics of the white-rot fungus Polyporus brumalis exposes the biotechnological potential of its oxidative enzymes for delignifying raw plant biomass.</title>
        <authorList>
            <person name="Miyauchi S."/>
            <person name="Rancon A."/>
            <person name="Drula E."/>
            <person name="Hage H."/>
            <person name="Chaduli D."/>
            <person name="Favel A."/>
            <person name="Grisel S."/>
            <person name="Henrissat B."/>
            <person name="Herpoel-Gimbert I."/>
            <person name="Ruiz-Duenas F.J."/>
            <person name="Chevret D."/>
            <person name="Hainaut M."/>
            <person name="Lin J."/>
            <person name="Wang M."/>
            <person name="Pangilinan J."/>
            <person name="Lipzen A."/>
            <person name="Lesage-Meessen L."/>
            <person name="Navarro D."/>
            <person name="Riley R."/>
            <person name="Grigoriev I.V."/>
            <person name="Zhou S."/>
            <person name="Raouche S."/>
            <person name="Rosso M.N."/>
        </authorList>
    </citation>
    <scope>NUCLEOTIDE SEQUENCE [LARGE SCALE GENOMIC DNA]</scope>
    <source>
        <strain evidence="2 3">BRFM 1820</strain>
    </source>
</reference>